<dbReference type="HOGENOM" id="CLU_943353_0_0_1"/>
<dbReference type="VEuPathDB" id="FungiDB:PV07_11313"/>
<dbReference type="EMBL" id="KN847046">
    <property type="protein sequence ID" value="KIW23087.1"/>
    <property type="molecule type" value="Genomic_DNA"/>
</dbReference>
<dbReference type="GeneID" id="27350507"/>
<evidence type="ECO:0000313" key="2">
    <source>
        <dbReference type="EMBL" id="KIW23087.1"/>
    </source>
</evidence>
<evidence type="ECO:0000256" key="1">
    <source>
        <dbReference type="SAM" id="MobiDB-lite"/>
    </source>
</evidence>
<protein>
    <submittedName>
        <fullName evidence="2">Uncharacterized protein</fullName>
    </submittedName>
</protein>
<sequence>MDSPHRDCHCPHCSTGSSKRTQSQQPVPHPGEQTVKVLKFSARDVFPVIRVLDAPVRLASRMAKSMNPFPIRLERNVAAPPYERGWTYVERRNGQLCVVRNRKDVFRLHRPSKKKRAPPPPRDTGREPERHVIIVHDEDLDVINRHHRVRPEGDRLFVEVIQERDGRGDPGDHGNSAARPRPRIEVRRPLNATPPSSPIFEAHHGESFPFRIVHKIPVDRARLRRVRPVQVIHDPLQCPPPNDANDDDCYEELFDPVDLPAREPRPYHIPEPENSVWDEGMNAWVVRRSPKVRFS</sequence>
<feature type="region of interest" description="Disordered" evidence="1">
    <location>
        <begin position="109"/>
        <end position="128"/>
    </location>
</feature>
<dbReference type="RefSeq" id="XP_016243303.1">
    <property type="nucleotide sequence ID" value="XM_016398741.1"/>
</dbReference>
<reference evidence="2 3" key="1">
    <citation type="submission" date="2015-01" db="EMBL/GenBank/DDBJ databases">
        <title>The Genome Sequence of Cladophialophora immunda CBS83496.</title>
        <authorList>
            <consortium name="The Broad Institute Genomics Platform"/>
            <person name="Cuomo C."/>
            <person name="de Hoog S."/>
            <person name="Gorbushina A."/>
            <person name="Stielow B."/>
            <person name="Teixiera M."/>
            <person name="Abouelleil A."/>
            <person name="Chapman S.B."/>
            <person name="Priest M."/>
            <person name="Young S.K."/>
            <person name="Wortman J."/>
            <person name="Nusbaum C."/>
            <person name="Birren B."/>
        </authorList>
    </citation>
    <scope>NUCLEOTIDE SEQUENCE [LARGE SCALE GENOMIC DNA]</scope>
    <source>
        <strain evidence="2 3">CBS 83496</strain>
    </source>
</reference>
<feature type="compositionally biased region" description="Polar residues" evidence="1">
    <location>
        <begin position="14"/>
        <end position="26"/>
    </location>
</feature>
<dbReference type="AlphaFoldDB" id="A0A0D2ADW3"/>
<keyword evidence="3" id="KW-1185">Reference proteome</keyword>
<name>A0A0D2ADW3_9EURO</name>
<proteinExistence type="predicted"/>
<gene>
    <name evidence="2" type="ORF">PV07_11313</name>
</gene>
<dbReference type="Proteomes" id="UP000054466">
    <property type="component" value="Unassembled WGS sequence"/>
</dbReference>
<feature type="region of interest" description="Disordered" evidence="1">
    <location>
        <begin position="164"/>
        <end position="197"/>
    </location>
</feature>
<feature type="compositionally biased region" description="Basic and acidic residues" evidence="1">
    <location>
        <begin position="1"/>
        <end position="10"/>
    </location>
</feature>
<evidence type="ECO:0000313" key="3">
    <source>
        <dbReference type="Proteomes" id="UP000054466"/>
    </source>
</evidence>
<feature type="region of interest" description="Disordered" evidence="1">
    <location>
        <begin position="1"/>
        <end position="32"/>
    </location>
</feature>
<dbReference type="OrthoDB" id="4159347at2759"/>
<accession>A0A0D2ADW3</accession>
<organism evidence="2 3">
    <name type="scientific">Cladophialophora immunda</name>
    <dbReference type="NCBI Taxonomy" id="569365"/>
    <lineage>
        <taxon>Eukaryota</taxon>
        <taxon>Fungi</taxon>
        <taxon>Dikarya</taxon>
        <taxon>Ascomycota</taxon>
        <taxon>Pezizomycotina</taxon>
        <taxon>Eurotiomycetes</taxon>
        <taxon>Chaetothyriomycetidae</taxon>
        <taxon>Chaetothyriales</taxon>
        <taxon>Herpotrichiellaceae</taxon>
        <taxon>Cladophialophora</taxon>
    </lineage>
</organism>